<evidence type="ECO:0000313" key="3">
    <source>
        <dbReference type="Proteomes" id="UP000727407"/>
    </source>
</evidence>
<dbReference type="GO" id="GO:0003723">
    <property type="term" value="F:RNA binding"/>
    <property type="evidence" value="ECO:0007669"/>
    <property type="project" value="InterPro"/>
</dbReference>
<sequence>MNTALCSQDVPTYPAAGKRLTIYMLESAPVDDQIQMAHDHMLPLVEKIHPSLANKITWMLVQDENNIEIINMIGDPELLRAKVDEMDALLKAREAGHKP</sequence>
<protein>
    <submittedName>
        <fullName evidence="2">Polyadenylate-binding protein 1-like</fullName>
    </submittedName>
</protein>
<dbReference type="AlphaFoldDB" id="A0A8J4TSI2"/>
<proteinExistence type="predicted"/>
<organism evidence="2 3">
    <name type="scientific">Clarias magur</name>
    <name type="common">Asian catfish</name>
    <name type="synonym">Macropteronotus magur</name>
    <dbReference type="NCBI Taxonomy" id="1594786"/>
    <lineage>
        <taxon>Eukaryota</taxon>
        <taxon>Metazoa</taxon>
        <taxon>Chordata</taxon>
        <taxon>Craniata</taxon>
        <taxon>Vertebrata</taxon>
        <taxon>Euteleostomi</taxon>
        <taxon>Actinopterygii</taxon>
        <taxon>Neopterygii</taxon>
        <taxon>Teleostei</taxon>
        <taxon>Ostariophysi</taxon>
        <taxon>Siluriformes</taxon>
        <taxon>Clariidae</taxon>
        <taxon>Clarias</taxon>
    </lineage>
</organism>
<dbReference type="Gene3D" id="1.10.1900.10">
    <property type="entry name" value="c-terminal domain of poly(a) binding protein"/>
    <property type="match status" value="1"/>
</dbReference>
<dbReference type="SUPFAM" id="SSF63570">
    <property type="entry name" value="PABC (PABP) domain"/>
    <property type="match status" value="1"/>
</dbReference>
<name>A0A8J4TSI2_CLAMG</name>
<dbReference type="InterPro" id="IPR036053">
    <property type="entry name" value="PABP-dom"/>
</dbReference>
<feature type="domain" description="PABC" evidence="1">
    <location>
        <begin position="17"/>
        <end position="95"/>
    </location>
</feature>
<evidence type="ECO:0000259" key="1">
    <source>
        <dbReference type="PROSITE" id="PS51309"/>
    </source>
</evidence>
<dbReference type="OrthoDB" id="19742at2759"/>
<evidence type="ECO:0000313" key="2">
    <source>
        <dbReference type="EMBL" id="KAF5900955.1"/>
    </source>
</evidence>
<accession>A0A8J4TSI2</accession>
<comment type="caution">
    <text evidence="2">The sequence shown here is derived from an EMBL/GenBank/DDBJ whole genome shotgun (WGS) entry which is preliminary data.</text>
</comment>
<dbReference type="EMBL" id="QNUK01000123">
    <property type="protein sequence ID" value="KAF5900955.1"/>
    <property type="molecule type" value="Genomic_DNA"/>
</dbReference>
<dbReference type="Pfam" id="PF00658">
    <property type="entry name" value="MLLE"/>
    <property type="match status" value="1"/>
</dbReference>
<dbReference type="Proteomes" id="UP000727407">
    <property type="component" value="Unassembled WGS sequence"/>
</dbReference>
<keyword evidence="3" id="KW-1185">Reference proteome</keyword>
<feature type="non-terminal residue" evidence="2">
    <location>
        <position position="1"/>
    </location>
</feature>
<reference evidence="2" key="1">
    <citation type="submission" date="2020-07" db="EMBL/GenBank/DDBJ databases">
        <title>Clarias magur genome sequencing, assembly and annotation.</title>
        <authorList>
            <person name="Kushwaha B."/>
            <person name="Kumar R."/>
            <person name="Das P."/>
            <person name="Joshi C.G."/>
            <person name="Kumar D."/>
            <person name="Nagpure N.S."/>
            <person name="Pandey M."/>
            <person name="Agarwal S."/>
            <person name="Srivastava S."/>
            <person name="Singh M."/>
            <person name="Sahoo L."/>
            <person name="Jayasankar P."/>
            <person name="Meher P.K."/>
            <person name="Koringa P.G."/>
            <person name="Iquebal M.A."/>
            <person name="Das S.P."/>
            <person name="Bit A."/>
            <person name="Patnaik S."/>
            <person name="Patel N."/>
            <person name="Shah T.M."/>
            <person name="Hinsu A."/>
            <person name="Jena J.K."/>
        </authorList>
    </citation>
    <scope>NUCLEOTIDE SEQUENCE</scope>
    <source>
        <strain evidence="2">CIFAMagur01</strain>
        <tissue evidence="2">Testis</tissue>
    </source>
</reference>
<dbReference type="PROSITE" id="PS51309">
    <property type="entry name" value="PABC"/>
    <property type="match status" value="1"/>
</dbReference>
<gene>
    <name evidence="2" type="ORF">DAT39_009334</name>
</gene>
<dbReference type="SMART" id="SM00517">
    <property type="entry name" value="PolyA"/>
    <property type="match status" value="1"/>
</dbReference>
<dbReference type="InterPro" id="IPR002004">
    <property type="entry name" value="PABP_HYD_C"/>
</dbReference>